<comment type="similarity">
    <text evidence="1">Belongs to the GEM family.</text>
</comment>
<gene>
    <name evidence="6" type="primary">25485667</name>
    <name evidence="4" type="ordered locus">MTR_1g114750</name>
    <name evidence="5" type="ORF">MtrunA17_Chr1g0212171</name>
</gene>
<dbReference type="STRING" id="3880.A0A072W2G8"/>
<reference evidence="5" key="5">
    <citation type="journal article" date="2018" name="Nat. Plants">
        <title>Whole-genome landscape of Medicago truncatula symbiotic genes.</title>
        <authorList>
            <person name="Pecrix Y."/>
            <person name="Gamas P."/>
            <person name="Carrere S."/>
        </authorList>
    </citation>
    <scope>NUCLEOTIDE SEQUENCE</scope>
    <source>
        <tissue evidence="5">Leaves</tissue>
    </source>
</reference>
<dbReference type="KEGG" id="mtr:25485667"/>
<dbReference type="Pfam" id="PF02893">
    <property type="entry name" value="GRAM"/>
    <property type="match status" value="1"/>
</dbReference>
<dbReference type="Proteomes" id="UP000265566">
    <property type="component" value="Chromosome 1"/>
</dbReference>
<proteinExistence type="inferred from homology"/>
<feature type="region of interest" description="Disordered" evidence="2">
    <location>
        <begin position="42"/>
        <end position="73"/>
    </location>
</feature>
<protein>
    <submittedName>
        <fullName evidence="4">GRAM domain protein/ABA-responsive-like protein</fullName>
    </submittedName>
    <submittedName>
        <fullName evidence="5">Putative GRAM domain-containing protein</fullName>
    </submittedName>
</protein>
<feature type="compositionally biased region" description="Basic and acidic residues" evidence="2">
    <location>
        <begin position="55"/>
        <end position="73"/>
    </location>
</feature>
<reference evidence="8" key="4">
    <citation type="journal article" date="2018" name="Nat. Plants">
        <title>Whole-genome landscape of Medicago truncatula symbiotic genes.</title>
        <authorList>
            <person name="Pecrix Y."/>
            <person name="Staton S.E."/>
            <person name="Sallet E."/>
            <person name="Lelandais-Briere C."/>
            <person name="Moreau S."/>
            <person name="Carrere S."/>
            <person name="Blein T."/>
            <person name="Jardinaud M.F."/>
            <person name="Latrasse D."/>
            <person name="Zouine M."/>
            <person name="Zahm M."/>
            <person name="Kreplak J."/>
            <person name="Mayjonade B."/>
            <person name="Satge C."/>
            <person name="Perez M."/>
            <person name="Cauet S."/>
            <person name="Marande W."/>
            <person name="Chantry-Darmon C."/>
            <person name="Lopez-Roques C."/>
            <person name="Bouchez O."/>
            <person name="Berard A."/>
            <person name="Debelle F."/>
            <person name="Munos S."/>
            <person name="Bendahmane A."/>
            <person name="Berges H."/>
            <person name="Niebel A."/>
            <person name="Buitink J."/>
            <person name="Frugier F."/>
            <person name="Benhamed M."/>
            <person name="Crespi M."/>
            <person name="Gouzy J."/>
            <person name="Gamas P."/>
        </authorList>
    </citation>
    <scope>NUCLEOTIDE SEQUENCE [LARGE SCALE GENOMIC DNA]</scope>
    <source>
        <strain evidence="8">cv. Jemalong A17</strain>
    </source>
</reference>
<dbReference type="InterPro" id="IPR011993">
    <property type="entry name" value="PH-like_dom_sf"/>
</dbReference>
<sequence length="225" mass="25893">MKTSLLHDIVIGTTIISATYDQFQKSVNRYLLDSATHQCQLSTKQQNKSRANSNQEKRSRKADSLSQRVQEHVRSGANISKTIKRTLNLGAQILQMGGVEKMFRQYFSVREGERLSKVSQCYLSTTSGPLSGLLFISNEKVAFCSERTIKVFNQKGQMRRIRYKVAIPLKKIKCVRQSQNVEKPTQKYINIVTMDNFDFWLMGVLKYQKTFKYIEQAISQACLDE</sequence>
<evidence type="ECO:0000313" key="7">
    <source>
        <dbReference type="Proteomes" id="UP000002051"/>
    </source>
</evidence>
<dbReference type="Gene3D" id="2.30.29.30">
    <property type="entry name" value="Pleckstrin-homology domain (PH domain)/Phosphotyrosine-binding domain (PTB)"/>
    <property type="match status" value="1"/>
</dbReference>
<evidence type="ECO:0000313" key="8">
    <source>
        <dbReference type="Proteomes" id="UP000265566"/>
    </source>
</evidence>
<dbReference type="Gramene" id="rna6837">
    <property type="protein sequence ID" value="RHN82659.1"/>
    <property type="gene ID" value="gene6837"/>
</dbReference>
<dbReference type="InterPro" id="IPR004182">
    <property type="entry name" value="GRAM"/>
</dbReference>
<name>A0A072W2G8_MEDTR</name>
<dbReference type="AlphaFoldDB" id="A0A072W2G8"/>
<dbReference type="HOGENOM" id="CLU_063785_0_2_1"/>
<dbReference type="InterPro" id="IPR037848">
    <property type="entry name" value="GEM-like"/>
</dbReference>
<reference evidence="4 7" key="1">
    <citation type="journal article" date="2011" name="Nature">
        <title>The Medicago genome provides insight into the evolution of rhizobial symbioses.</title>
        <authorList>
            <person name="Young N.D."/>
            <person name="Debelle F."/>
            <person name="Oldroyd G.E."/>
            <person name="Geurts R."/>
            <person name="Cannon S.B."/>
            <person name="Udvardi M.K."/>
            <person name="Benedito V.A."/>
            <person name="Mayer K.F."/>
            <person name="Gouzy J."/>
            <person name="Schoof H."/>
            <person name="Van de Peer Y."/>
            <person name="Proost S."/>
            <person name="Cook D.R."/>
            <person name="Meyers B.C."/>
            <person name="Spannagl M."/>
            <person name="Cheung F."/>
            <person name="De Mita S."/>
            <person name="Krishnakumar V."/>
            <person name="Gundlach H."/>
            <person name="Zhou S."/>
            <person name="Mudge J."/>
            <person name="Bharti A.K."/>
            <person name="Murray J.D."/>
            <person name="Naoumkina M.A."/>
            <person name="Rosen B."/>
            <person name="Silverstein K.A."/>
            <person name="Tang H."/>
            <person name="Rombauts S."/>
            <person name="Zhao P.X."/>
            <person name="Zhou P."/>
            <person name="Barbe V."/>
            <person name="Bardou P."/>
            <person name="Bechner M."/>
            <person name="Bellec A."/>
            <person name="Berger A."/>
            <person name="Berges H."/>
            <person name="Bidwell S."/>
            <person name="Bisseling T."/>
            <person name="Choisne N."/>
            <person name="Couloux A."/>
            <person name="Denny R."/>
            <person name="Deshpande S."/>
            <person name="Dai X."/>
            <person name="Doyle J.J."/>
            <person name="Dudez A.M."/>
            <person name="Farmer A.D."/>
            <person name="Fouteau S."/>
            <person name="Franken C."/>
            <person name="Gibelin C."/>
            <person name="Gish J."/>
            <person name="Goldstein S."/>
            <person name="Gonzalez A.J."/>
            <person name="Green P.J."/>
            <person name="Hallab A."/>
            <person name="Hartog M."/>
            <person name="Hua A."/>
            <person name="Humphray S.J."/>
            <person name="Jeong D.H."/>
            <person name="Jing Y."/>
            <person name="Jocker A."/>
            <person name="Kenton S.M."/>
            <person name="Kim D.J."/>
            <person name="Klee K."/>
            <person name="Lai H."/>
            <person name="Lang C."/>
            <person name="Lin S."/>
            <person name="Macmil S.L."/>
            <person name="Magdelenat G."/>
            <person name="Matthews L."/>
            <person name="McCorrison J."/>
            <person name="Monaghan E.L."/>
            <person name="Mun J.H."/>
            <person name="Najar F.Z."/>
            <person name="Nicholson C."/>
            <person name="Noirot C."/>
            <person name="O'Bleness M."/>
            <person name="Paule C.R."/>
            <person name="Poulain J."/>
            <person name="Prion F."/>
            <person name="Qin B."/>
            <person name="Qu C."/>
            <person name="Retzel E.F."/>
            <person name="Riddle C."/>
            <person name="Sallet E."/>
            <person name="Samain S."/>
            <person name="Samson N."/>
            <person name="Sanders I."/>
            <person name="Saurat O."/>
            <person name="Scarpelli C."/>
            <person name="Schiex T."/>
            <person name="Segurens B."/>
            <person name="Severin A.J."/>
            <person name="Sherrier D.J."/>
            <person name="Shi R."/>
            <person name="Sims S."/>
            <person name="Singer S.R."/>
            <person name="Sinharoy S."/>
            <person name="Sterck L."/>
            <person name="Viollet A."/>
            <person name="Wang B.B."/>
            <person name="Wang K."/>
            <person name="Wang M."/>
            <person name="Wang X."/>
            <person name="Warfsmann J."/>
            <person name="Weissenbach J."/>
            <person name="White D.D."/>
            <person name="White J.D."/>
            <person name="Wiley G.B."/>
            <person name="Wincker P."/>
            <person name="Xing Y."/>
            <person name="Yang L."/>
            <person name="Yao Z."/>
            <person name="Ying F."/>
            <person name="Zhai J."/>
            <person name="Zhou L."/>
            <person name="Zuber A."/>
            <person name="Denarie J."/>
            <person name="Dixon R.A."/>
            <person name="May G.D."/>
            <person name="Schwartz D.C."/>
            <person name="Rogers J."/>
            <person name="Quetier F."/>
            <person name="Town C.D."/>
            <person name="Roe B.A."/>
        </authorList>
    </citation>
    <scope>NUCLEOTIDE SEQUENCE [LARGE SCALE GENOMIC DNA]</scope>
    <source>
        <strain evidence="4">A17</strain>
        <strain evidence="6 7">cv. Jemalong A17</strain>
    </source>
</reference>
<feature type="compositionally biased region" description="Polar residues" evidence="2">
    <location>
        <begin position="42"/>
        <end position="54"/>
    </location>
</feature>
<dbReference type="SMART" id="SM00568">
    <property type="entry name" value="GRAM"/>
    <property type="match status" value="1"/>
</dbReference>
<reference evidence="6" key="3">
    <citation type="submission" date="2015-04" db="UniProtKB">
        <authorList>
            <consortium name="EnsemblPlants"/>
        </authorList>
    </citation>
    <scope>IDENTIFICATION</scope>
    <source>
        <strain evidence="6">cv. Jemalong A17</strain>
    </source>
</reference>
<dbReference type="EnsemblPlants" id="KEH44430">
    <property type="protein sequence ID" value="KEH44430"/>
    <property type="gene ID" value="MTR_1g114750"/>
</dbReference>
<dbReference type="Proteomes" id="UP000002051">
    <property type="component" value="Unassembled WGS sequence"/>
</dbReference>
<evidence type="ECO:0000313" key="5">
    <source>
        <dbReference type="EMBL" id="RHN82659.1"/>
    </source>
</evidence>
<dbReference type="OrthoDB" id="1378131at2759"/>
<dbReference type="EMBL" id="CM001217">
    <property type="protein sequence ID" value="KEH44430.1"/>
    <property type="molecule type" value="Genomic_DNA"/>
</dbReference>
<keyword evidence="7" id="KW-1185">Reference proteome</keyword>
<dbReference type="PANTHER" id="PTHR31969">
    <property type="entry name" value="GEM-LIKE PROTEIN 2"/>
    <property type="match status" value="1"/>
</dbReference>
<evidence type="ECO:0000256" key="2">
    <source>
        <dbReference type="SAM" id="MobiDB-lite"/>
    </source>
</evidence>
<dbReference type="EMBL" id="PSQE01000001">
    <property type="protein sequence ID" value="RHN82659.1"/>
    <property type="molecule type" value="Genomic_DNA"/>
</dbReference>
<accession>A0A072W2G8</accession>
<evidence type="ECO:0000313" key="4">
    <source>
        <dbReference type="EMBL" id="KEH44430.1"/>
    </source>
</evidence>
<evidence type="ECO:0000259" key="3">
    <source>
        <dbReference type="SMART" id="SM00568"/>
    </source>
</evidence>
<feature type="domain" description="GRAM" evidence="3">
    <location>
        <begin position="101"/>
        <end position="179"/>
    </location>
</feature>
<reference evidence="4 7" key="2">
    <citation type="journal article" date="2014" name="BMC Genomics">
        <title>An improved genome release (version Mt4.0) for the model legume Medicago truncatula.</title>
        <authorList>
            <person name="Tang H."/>
            <person name="Krishnakumar V."/>
            <person name="Bidwell S."/>
            <person name="Rosen B."/>
            <person name="Chan A."/>
            <person name="Zhou S."/>
            <person name="Gentzbittel L."/>
            <person name="Childs K.L."/>
            <person name="Yandell M."/>
            <person name="Gundlach H."/>
            <person name="Mayer K.F."/>
            <person name="Schwartz D.C."/>
            <person name="Town C.D."/>
        </authorList>
    </citation>
    <scope>GENOME REANNOTATION</scope>
    <source>
        <strain evidence="4">A17</strain>
        <strain evidence="6 7">cv. Jemalong A17</strain>
    </source>
</reference>
<evidence type="ECO:0000313" key="6">
    <source>
        <dbReference type="EnsemblPlants" id="KEH44430"/>
    </source>
</evidence>
<evidence type="ECO:0000256" key="1">
    <source>
        <dbReference type="ARBA" id="ARBA00009414"/>
    </source>
</evidence>
<organism evidence="4 7">
    <name type="scientific">Medicago truncatula</name>
    <name type="common">Barrel medic</name>
    <name type="synonym">Medicago tribuloides</name>
    <dbReference type="NCBI Taxonomy" id="3880"/>
    <lineage>
        <taxon>Eukaryota</taxon>
        <taxon>Viridiplantae</taxon>
        <taxon>Streptophyta</taxon>
        <taxon>Embryophyta</taxon>
        <taxon>Tracheophyta</taxon>
        <taxon>Spermatophyta</taxon>
        <taxon>Magnoliopsida</taxon>
        <taxon>eudicotyledons</taxon>
        <taxon>Gunneridae</taxon>
        <taxon>Pentapetalae</taxon>
        <taxon>rosids</taxon>
        <taxon>fabids</taxon>
        <taxon>Fabales</taxon>
        <taxon>Fabaceae</taxon>
        <taxon>Papilionoideae</taxon>
        <taxon>50 kb inversion clade</taxon>
        <taxon>NPAAA clade</taxon>
        <taxon>Hologalegina</taxon>
        <taxon>IRL clade</taxon>
        <taxon>Trifolieae</taxon>
        <taxon>Medicago</taxon>
    </lineage>
</organism>